<reference evidence="5 6" key="1">
    <citation type="submission" date="2018-05" db="EMBL/GenBank/DDBJ databases">
        <title>Genomic Encyclopedia of Archaeal and Bacterial Type Strains, Phase II (KMG-II): from individual species to whole genera.</title>
        <authorList>
            <person name="Goeker M."/>
        </authorList>
    </citation>
    <scope>NUCLEOTIDE SEQUENCE [LARGE SCALE GENOMIC DNA]</scope>
    <source>
        <strain evidence="5 6">DSM 45184</strain>
    </source>
</reference>
<evidence type="ECO:0000313" key="5">
    <source>
        <dbReference type="EMBL" id="PWK31485.1"/>
    </source>
</evidence>
<dbReference type="CDD" id="cd01823">
    <property type="entry name" value="SEST_like"/>
    <property type="match status" value="1"/>
</dbReference>
<accession>A0A316EIX4</accession>
<keyword evidence="5" id="KW-0378">Hydrolase</keyword>
<feature type="disulfide bond" evidence="2">
    <location>
        <begin position="191"/>
        <end position="238"/>
    </location>
</feature>
<feature type="chain" id="PRO_5039188553" evidence="3">
    <location>
        <begin position="23"/>
        <end position="274"/>
    </location>
</feature>
<feature type="signal peptide" evidence="3">
    <location>
        <begin position="1"/>
        <end position="22"/>
    </location>
</feature>
<feature type="disulfide bond" evidence="2">
    <location>
        <begin position="129"/>
        <end position="137"/>
    </location>
</feature>
<keyword evidence="2" id="KW-1015">Disulfide bond</keyword>
<dbReference type="OrthoDB" id="5503950at2"/>
<sequence length="274" mass="28825">MNRRWISVATTAVALAALTACGDAEEAATKAVDARDFVALGDSYAAGLGAGNYGDKQDCVQSKDGGYPHLWAALRTVAKFGTITDATCAGAKINDVRYEQLTALNENTGWVTLTVGGNDAGWTKSLQACLLGTDETCKSSVDTAVTTVQSALPAELDALYKVIRNQAPNAKVYVLGYPHLVAAPGAAGVSCEALSDARRKALNDGADSLDELIKGRVAAVQGFTFVDVRKAFEGHEACTKEPWIHGLRDNLSESYHPTPEGHKAYADALFAVTG</sequence>
<dbReference type="EMBL" id="QGGR01000033">
    <property type="protein sequence ID" value="PWK31485.1"/>
    <property type="molecule type" value="Genomic_DNA"/>
</dbReference>
<dbReference type="RefSeq" id="WP_109602161.1">
    <property type="nucleotide sequence ID" value="NZ_BONA01000089.1"/>
</dbReference>
<keyword evidence="6" id="KW-1185">Reference proteome</keyword>
<keyword evidence="3" id="KW-0732">Signal</keyword>
<protein>
    <submittedName>
        <fullName evidence="5">GDSL-like lipase/acylhydrolase family protein</fullName>
    </submittedName>
</protein>
<evidence type="ECO:0000256" key="1">
    <source>
        <dbReference type="PIRSR" id="PIRSR637460-1"/>
    </source>
</evidence>
<dbReference type="GO" id="GO:0004806">
    <property type="term" value="F:triacylglycerol lipase activity"/>
    <property type="evidence" value="ECO:0007669"/>
    <property type="project" value="TreeGrafter"/>
</dbReference>
<gene>
    <name evidence="5" type="ORF">BC793_13324</name>
</gene>
<feature type="disulfide bond" evidence="2">
    <location>
        <begin position="59"/>
        <end position="88"/>
    </location>
</feature>
<dbReference type="PANTHER" id="PTHR37981">
    <property type="entry name" value="LIPASE 2"/>
    <property type="match status" value="1"/>
</dbReference>
<feature type="domain" description="SGNH hydrolase-type esterase" evidence="4">
    <location>
        <begin position="39"/>
        <end position="264"/>
    </location>
</feature>
<dbReference type="InterPro" id="IPR036514">
    <property type="entry name" value="SGNH_hydro_sf"/>
</dbReference>
<dbReference type="PROSITE" id="PS51257">
    <property type="entry name" value="PROKAR_LIPOPROTEIN"/>
    <property type="match status" value="1"/>
</dbReference>
<comment type="caution">
    <text evidence="5">The sequence shown here is derived from an EMBL/GenBank/DDBJ whole genome shotgun (WGS) entry which is preliminary data.</text>
</comment>
<evidence type="ECO:0000256" key="3">
    <source>
        <dbReference type="SAM" id="SignalP"/>
    </source>
</evidence>
<name>A0A316EIX4_9ACTN</name>
<evidence type="ECO:0000313" key="6">
    <source>
        <dbReference type="Proteomes" id="UP000245697"/>
    </source>
</evidence>
<dbReference type="PANTHER" id="PTHR37981:SF1">
    <property type="entry name" value="SGNH HYDROLASE-TYPE ESTERASE DOMAIN-CONTAINING PROTEIN"/>
    <property type="match status" value="1"/>
</dbReference>
<feature type="active site" description="Nucleophile" evidence="1">
    <location>
        <position position="43"/>
    </location>
</feature>
<proteinExistence type="predicted"/>
<organism evidence="5 6">
    <name type="scientific">Actinoplanes xinjiangensis</name>
    <dbReference type="NCBI Taxonomy" id="512350"/>
    <lineage>
        <taxon>Bacteria</taxon>
        <taxon>Bacillati</taxon>
        <taxon>Actinomycetota</taxon>
        <taxon>Actinomycetes</taxon>
        <taxon>Micromonosporales</taxon>
        <taxon>Micromonosporaceae</taxon>
        <taxon>Actinoplanes</taxon>
    </lineage>
</organism>
<dbReference type="Pfam" id="PF13472">
    <property type="entry name" value="Lipase_GDSL_2"/>
    <property type="match status" value="1"/>
</dbReference>
<dbReference type="Gene3D" id="3.40.50.1110">
    <property type="entry name" value="SGNH hydrolase"/>
    <property type="match status" value="1"/>
</dbReference>
<feature type="active site" evidence="1">
    <location>
        <position position="256"/>
    </location>
</feature>
<dbReference type="AlphaFoldDB" id="A0A316EIX4"/>
<dbReference type="InterPro" id="IPR037460">
    <property type="entry name" value="SEST-like"/>
</dbReference>
<evidence type="ECO:0000256" key="2">
    <source>
        <dbReference type="PIRSR" id="PIRSR637460-2"/>
    </source>
</evidence>
<dbReference type="InterPro" id="IPR013830">
    <property type="entry name" value="SGNH_hydro"/>
</dbReference>
<dbReference type="GO" id="GO:0019433">
    <property type="term" value="P:triglyceride catabolic process"/>
    <property type="evidence" value="ECO:0007669"/>
    <property type="project" value="TreeGrafter"/>
</dbReference>
<dbReference type="Proteomes" id="UP000245697">
    <property type="component" value="Unassembled WGS sequence"/>
</dbReference>
<evidence type="ECO:0000259" key="4">
    <source>
        <dbReference type="Pfam" id="PF13472"/>
    </source>
</evidence>
<dbReference type="SUPFAM" id="SSF52266">
    <property type="entry name" value="SGNH hydrolase"/>
    <property type="match status" value="1"/>
</dbReference>